<feature type="domain" description="NADPH-dependent FMN reductase-like" evidence="1">
    <location>
        <begin position="3"/>
        <end position="146"/>
    </location>
</feature>
<dbReference type="GO" id="GO:0005829">
    <property type="term" value="C:cytosol"/>
    <property type="evidence" value="ECO:0007669"/>
    <property type="project" value="TreeGrafter"/>
</dbReference>
<dbReference type="RefSeq" id="WP_158059892.1">
    <property type="nucleotide sequence ID" value="NZ_CP044427.1"/>
</dbReference>
<protein>
    <submittedName>
        <fullName evidence="2">NAD(P)H-dependent oxidoreductase</fullName>
    </submittedName>
</protein>
<dbReference type="Pfam" id="PF03358">
    <property type="entry name" value="FMN_red"/>
    <property type="match status" value="1"/>
</dbReference>
<name>A0A5J6V2F7_9MICO</name>
<organism evidence="2 3">
    <name type="scientific">Ornithinimicrobium pratense</name>
    <dbReference type="NCBI Taxonomy" id="2593973"/>
    <lineage>
        <taxon>Bacteria</taxon>
        <taxon>Bacillati</taxon>
        <taxon>Actinomycetota</taxon>
        <taxon>Actinomycetes</taxon>
        <taxon>Micrococcales</taxon>
        <taxon>Ornithinimicrobiaceae</taxon>
        <taxon>Ornithinimicrobium</taxon>
    </lineage>
</organism>
<dbReference type="KEGG" id="serw:FY030_01040"/>
<dbReference type="InterPro" id="IPR029039">
    <property type="entry name" value="Flavoprotein-like_sf"/>
</dbReference>
<dbReference type="InterPro" id="IPR005025">
    <property type="entry name" value="FMN_Rdtase-like_dom"/>
</dbReference>
<evidence type="ECO:0000259" key="1">
    <source>
        <dbReference type="Pfam" id="PF03358"/>
    </source>
</evidence>
<proteinExistence type="predicted"/>
<dbReference type="PANTHER" id="PTHR30543">
    <property type="entry name" value="CHROMATE REDUCTASE"/>
    <property type="match status" value="1"/>
</dbReference>
<dbReference type="OrthoDB" id="9812295at2"/>
<accession>A0A5J6V2F7</accession>
<dbReference type="EMBL" id="CP044427">
    <property type="protein sequence ID" value="QFG67494.1"/>
    <property type="molecule type" value="Genomic_DNA"/>
</dbReference>
<keyword evidence="3" id="KW-1185">Reference proteome</keyword>
<dbReference type="Proteomes" id="UP000326546">
    <property type="component" value="Chromosome"/>
</dbReference>
<dbReference type="GO" id="GO:0016491">
    <property type="term" value="F:oxidoreductase activity"/>
    <property type="evidence" value="ECO:0007669"/>
    <property type="project" value="InterPro"/>
</dbReference>
<dbReference type="InterPro" id="IPR050712">
    <property type="entry name" value="NAD(P)H-dep_reductase"/>
</dbReference>
<dbReference type="AlphaFoldDB" id="A0A5J6V2F7"/>
<evidence type="ECO:0000313" key="3">
    <source>
        <dbReference type="Proteomes" id="UP000326546"/>
    </source>
</evidence>
<dbReference type="GO" id="GO:0010181">
    <property type="term" value="F:FMN binding"/>
    <property type="evidence" value="ECO:0007669"/>
    <property type="project" value="TreeGrafter"/>
</dbReference>
<gene>
    <name evidence="2" type="ORF">FY030_01040</name>
</gene>
<dbReference type="SUPFAM" id="SSF52218">
    <property type="entry name" value="Flavoproteins"/>
    <property type="match status" value="1"/>
</dbReference>
<reference evidence="2 3" key="1">
    <citation type="submission" date="2019-09" db="EMBL/GenBank/DDBJ databases">
        <title>Serinicoccus pratensis sp. nov., isolated from meadow soil.</title>
        <authorList>
            <person name="Zhang W."/>
        </authorList>
    </citation>
    <scope>NUCLEOTIDE SEQUENCE [LARGE SCALE GENOMIC DNA]</scope>
    <source>
        <strain evidence="2 3">W204</strain>
    </source>
</reference>
<evidence type="ECO:0000313" key="2">
    <source>
        <dbReference type="EMBL" id="QFG67494.1"/>
    </source>
</evidence>
<sequence>MSMRIGVVISSTRSTRIGDKVAAWVAQQAPEGVEAQLVDLREVDLPFMDEPAKPAMGDYVHETTKAWGEMVSGFDAMIFVVAEYNGGYTAQLKNAVDTLFAEWNDLPIGVVGYGYGGAARAVAALEPVLATVKAVRVPGPGLLIGQHLSPEGEFLQAAPADEMRALFEAVRAQAPALV</sequence>
<dbReference type="PANTHER" id="PTHR30543:SF21">
    <property type="entry name" value="NAD(P)H-DEPENDENT FMN REDUCTASE LOT6"/>
    <property type="match status" value="1"/>
</dbReference>
<dbReference type="Gene3D" id="3.40.50.360">
    <property type="match status" value="1"/>
</dbReference>